<dbReference type="InterPro" id="IPR024401">
    <property type="entry name" value="WYL_prot"/>
</dbReference>
<dbReference type="Proteomes" id="UP000297861">
    <property type="component" value="Unassembled WGS sequence"/>
</dbReference>
<evidence type="ECO:0000313" key="1">
    <source>
        <dbReference type="EMBL" id="TFD96853.1"/>
    </source>
</evidence>
<sequence length="109" mass="12680">MKTTINNLALLNRATNMVLSGYNLTQSLQTSALIEALQFELMNGTAHFIYRKTNGKLRVTFGTLLERVVERNINGRGYPRKLDGLQAYFDIEEQEWRSFRYENLVTIFK</sequence>
<dbReference type="RefSeq" id="WP_134436131.1">
    <property type="nucleotide sequence ID" value="NZ_SOML01000004.1"/>
</dbReference>
<reference evidence="1 2" key="1">
    <citation type="submission" date="2019-03" db="EMBL/GenBank/DDBJ databases">
        <title>San Antonio Military Medical Center submission to MRSN (WRAIR), pending publication.</title>
        <authorList>
            <person name="Blyth D.M."/>
            <person name="Mccarthy S.L."/>
            <person name="Schall S.E."/>
            <person name="Stam J.A."/>
            <person name="Ong A.C."/>
            <person name="Mcgann P.T."/>
        </authorList>
    </citation>
    <scope>NUCLEOTIDE SEQUENCE [LARGE SCALE GENOMIC DNA]</scope>
    <source>
        <strain evidence="1 2">MRSN571793</strain>
    </source>
</reference>
<dbReference type="Pfam" id="PF10902">
    <property type="entry name" value="WYL_2"/>
    <property type="match status" value="1"/>
</dbReference>
<dbReference type="EMBL" id="SOML01000004">
    <property type="protein sequence ID" value="TFD96853.1"/>
    <property type="molecule type" value="Genomic_DNA"/>
</dbReference>
<evidence type="ECO:0000313" key="2">
    <source>
        <dbReference type="Proteomes" id="UP000297861"/>
    </source>
</evidence>
<dbReference type="AlphaFoldDB" id="A0A4Y8L2S6"/>
<organism evidence="1 2">
    <name type="scientific">Dysgonomonas capnocytophagoides</name>
    <dbReference type="NCBI Taxonomy" id="45254"/>
    <lineage>
        <taxon>Bacteria</taxon>
        <taxon>Pseudomonadati</taxon>
        <taxon>Bacteroidota</taxon>
        <taxon>Bacteroidia</taxon>
        <taxon>Bacteroidales</taxon>
        <taxon>Dysgonomonadaceae</taxon>
        <taxon>Dysgonomonas</taxon>
    </lineage>
</organism>
<comment type="caution">
    <text evidence="1">The sequence shown here is derived from an EMBL/GenBank/DDBJ whole genome shotgun (WGS) entry which is preliminary data.</text>
</comment>
<proteinExistence type="predicted"/>
<name>A0A4Y8L2S6_9BACT</name>
<gene>
    <name evidence="1" type="ORF">E2605_08550</name>
</gene>
<dbReference type="OrthoDB" id="965285at2"/>
<keyword evidence="2" id="KW-1185">Reference proteome</keyword>
<protein>
    <submittedName>
        <fullName evidence="1">DUF2693 domain-containing protein</fullName>
    </submittedName>
</protein>
<accession>A0A4Y8L2S6</accession>